<dbReference type="EMBL" id="QUOU01000001">
    <property type="protein sequence ID" value="REL28163.1"/>
    <property type="molecule type" value="Genomic_DNA"/>
</dbReference>
<dbReference type="PROSITE" id="PS00409">
    <property type="entry name" value="PROKAR_NTER_METHYL"/>
    <property type="match status" value="1"/>
</dbReference>
<evidence type="ECO:0000313" key="8">
    <source>
        <dbReference type="Proteomes" id="UP000256478"/>
    </source>
</evidence>
<sequence length="170" mass="17672">MRTLQKQQGFTLIELVVVIVILGILAATAAPRFIDLQDDARNAVLNGIEASLQGASTLVRSKSLIEGNQSAAGSTSPQVAINGVDVDISYGYPRSDTGSAAEWRTNLVQLGDDYTISDTAVSGSIVIYPAGATAPTSLSSSASNNCFAFYTEATGPATNQAPNIDVVECQ</sequence>
<feature type="transmembrane region" description="Helical" evidence="6">
    <location>
        <begin position="12"/>
        <end position="34"/>
    </location>
</feature>
<keyword evidence="3 6" id="KW-0812">Transmembrane</keyword>
<gene>
    <name evidence="7" type="ORF">DXX93_17400</name>
</gene>
<evidence type="ECO:0000256" key="5">
    <source>
        <dbReference type="ARBA" id="ARBA00023136"/>
    </source>
</evidence>
<comment type="caution">
    <text evidence="7">The sequence shown here is derived from an EMBL/GenBank/DDBJ whole genome shotgun (WGS) entry which is preliminary data.</text>
</comment>
<keyword evidence="2" id="KW-0488">Methylation</keyword>
<evidence type="ECO:0000256" key="3">
    <source>
        <dbReference type="ARBA" id="ARBA00022692"/>
    </source>
</evidence>
<evidence type="ECO:0000256" key="4">
    <source>
        <dbReference type="ARBA" id="ARBA00022989"/>
    </source>
</evidence>
<evidence type="ECO:0000256" key="1">
    <source>
        <dbReference type="ARBA" id="ARBA00004167"/>
    </source>
</evidence>
<dbReference type="Pfam" id="PF07963">
    <property type="entry name" value="N_methyl"/>
    <property type="match status" value="1"/>
</dbReference>
<dbReference type="GO" id="GO:0015627">
    <property type="term" value="C:type II protein secretion system complex"/>
    <property type="evidence" value="ECO:0007669"/>
    <property type="project" value="InterPro"/>
</dbReference>
<dbReference type="Gene3D" id="3.30.700.10">
    <property type="entry name" value="Glycoprotein, Type 4 Pilin"/>
    <property type="match status" value="1"/>
</dbReference>
<proteinExistence type="predicted"/>
<evidence type="ECO:0000256" key="2">
    <source>
        <dbReference type="ARBA" id="ARBA00022481"/>
    </source>
</evidence>
<dbReference type="InterPro" id="IPR002416">
    <property type="entry name" value="T2SS_protein-GspH"/>
</dbReference>
<protein>
    <submittedName>
        <fullName evidence="7">Type II secretion system protein</fullName>
    </submittedName>
</protein>
<dbReference type="Proteomes" id="UP000256478">
    <property type="component" value="Unassembled WGS sequence"/>
</dbReference>
<dbReference type="OrthoDB" id="5902365at2"/>
<keyword evidence="5 6" id="KW-0472">Membrane</keyword>
<dbReference type="NCBIfam" id="TIGR02532">
    <property type="entry name" value="IV_pilin_GFxxxE"/>
    <property type="match status" value="1"/>
</dbReference>
<keyword evidence="4 6" id="KW-1133">Transmembrane helix</keyword>
<reference evidence="7 8" key="1">
    <citation type="submission" date="2018-08" db="EMBL/GenBank/DDBJ databases">
        <title>Thalassotalea euphylliae genome.</title>
        <authorList>
            <person name="Summers S."/>
            <person name="Rice S.A."/>
            <person name="Freckelton M.L."/>
            <person name="Nedved B.T."/>
            <person name="Hadfield M.G."/>
        </authorList>
    </citation>
    <scope>NUCLEOTIDE SEQUENCE [LARGE SCALE GENOMIC DNA]</scope>
    <source>
        <strain evidence="7 8">H1</strain>
    </source>
</reference>
<name>A0A3E0TUV9_9GAMM</name>
<evidence type="ECO:0000256" key="6">
    <source>
        <dbReference type="SAM" id="Phobius"/>
    </source>
</evidence>
<comment type="subcellular location">
    <subcellularLocation>
        <location evidence="1">Membrane</location>
        <topology evidence="1">Single-pass membrane protein</topology>
    </subcellularLocation>
</comment>
<evidence type="ECO:0000313" key="7">
    <source>
        <dbReference type="EMBL" id="REL28163.1"/>
    </source>
</evidence>
<dbReference type="PRINTS" id="PR00885">
    <property type="entry name" value="BCTERIALGSPH"/>
</dbReference>
<dbReference type="AlphaFoldDB" id="A0A3E0TUV9"/>
<dbReference type="InterPro" id="IPR012902">
    <property type="entry name" value="N_methyl_site"/>
</dbReference>
<dbReference type="GO" id="GO:0016020">
    <property type="term" value="C:membrane"/>
    <property type="evidence" value="ECO:0007669"/>
    <property type="project" value="UniProtKB-SubCell"/>
</dbReference>
<dbReference type="InterPro" id="IPR045584">
    <property type="entry name" value="Pilin-like"/>
</dbReference>
<dbReference type="RefSeq" id="WP_116009215.1">
    <property type="nucleotide sequence ID" value="NZ_QUOU01000001.1"/>
</dbReference>
<organism evidence="7 8">
    <name type="scientific">Thalassotalea euphylliae</name>
    <dbReference type="NCBI Taxonomy" id="1655234"/>
    <lineage>
        <taxon>Bacteria</taxon>
        <taxon>Pseudomonadati</taxon>
        <taxon>Pseudomonadota</taxon>
        <taxon>Gammaproteobacteria</taxon>
        <taxon>Alteromonadales</taxon>
        <taxon>Colwelliaceae</taxon>
        <taxon>Thalassotalea</taxon>
    </lineage>
</organism>
<accession>A0A3E0TUV9</accession>
<dbReference type="SUPFAM" id="SSF54523">
    <property type="entry name" value="Pili subunits"/>
    <property type="match status" value="1"/>
</dbReference>
<dbReference type="GO" id="GO:0015628">
    <property type="term" value="P:protein secretion by the type II secretion system"/>
    <property type="evidence" value="ECO:0007669"/>
    <property type="project" value="InterPro"/>
</dbReference>